<keyword evidence="3" id="KW-1185">Reference proteome</keyword>
<organism evidence="2 3">
    <name type="scientific">Cordyceps javanica</name>
    <dbReference type="NCBI Taxonomy" id="43265"/>
    <lineage>
        <taxon>Eukaryota</taxon>
        <taxon>Fungi</taxon>
        <taxon>Dikarya</taxon>
        <taxon>Ascomycota</taxon>
        <taxon>Pezizomycotina</taxon>
        <taxon>Sordariomycetes</taxon>
        <taxon>Hypocreomycetidae</taxon>
        <taxon>Hypocreales</taxon>
        <taxon>Cordycipitaceae</taxon>
        <taxon>Cordyceps</taxon>
    </lineage>
</organism>
<gene>
    <name evidence="2" type="ORF">IF1G_04172</name>
</gene>
<dbReference type="AlphaFoldDB" id="A0A545V5D9"/>
<comment type="caution">
    <text evidence="2">The sequence shown here is derived from an EMBL/GenBank/DDBJ whole genome shotgun (WGS) entry which is preliminary data.</text>
</comment>
<sequence length="72" mass="7699">MMAELPRRIPGEPVIQASSRRRPVTGPNGNAEAPQNIQKCLNMPLYCNGPQDHNWGDSGSLGMGSLGRAALL</sequence>
<evidence type="ECO:0000256" key="1">
    <source>
        <dbReference type="SAM" id="MobiDB-lite"/>
    </source>
</evidence>
<feature type="compositionally biased region" description="Basic and acidic residues" evidence="1">
    <location>
        <begin position="1"/>
        <end position="10"/>
    </location>
</feature>
<reference evidence="2 3" key="1">
    <citation type="journal article" date="2019" name="Appl. Microbiol. Biotechnol.">
        <title>Genome sequence of Isaria javanica and comparative genome analysis insights into family S53 peptidase evolution in fungal entomopathogens.</title>
        <authorList>
            <person name="Lin R."/>
            <person name="Zhang X."/>
            <person name="Xin B."/>
            <person name="Zou M."/>
            <person name="Gao Y."/>
            <person name="Qin F."/>
            <person name="Hu Q."/>
            <person name="Xie B."/>
            <person name="Cheng X."/>
        </authorList>
    </citation>
    <scope>NUCLEOTIDE SEQUENCE [LARGE SCALE GENOMIC DNA]</scope>
    <source>
        <strain evidence="2 3">IJ1G</strain>
    </source>
</reference>
<dbReference type="EMBL" id="SPUK01000005">
    <property type="protein sequence ID" value="TQV96932.1"/>
    <property type="molecule type" value="Genomic_DNA"/>
</dbReference>
<name>A0A545V5D9_9HYPO</name>
<dbReference type="Proteomes" id="UP000315783">
    <property type="component" value="Unassembled WGS sequence"/>
</dbReference>
<feature type="region of interest" description="Disordered" evidence="1">
    <location>
        <begin position="1"/>
        <end position="34"/>
    </location>
</feature>
<protein>
    <submittedName>
        <fullName evidence="2">Uncharacterized protein</fullName>
    </submittedName>
</protein>
<proteinExistence type="predicted"/>
<evidence type="ECO:0000313" key="2">
    <source>
        <dbReference type="EMBL" id="TQV96932.1"/>
    </source>
</evidence>
<accession>A0A545V5D9</accession>
<evidence type="ECO:0000313" key="3">
    <source>
        <dbReference type="Proteomes" id="UP000315783"/>
    </source>
</evidence>